<accession>X1AFM2</accession>
<dbReference type="InterPro" id="IPR049343">
    <property type="entry name" value="Transposase_29"/>
</dbReference>
<gene>
    <name evidence="1" type="ORF">S01H4_12916</name>
</gene>
<dbReference type="Pfam" id="PF21804">
    <property type="entry name" value="Transposase_29"/>
    <property type="match status" value="1"/>
</dbReference>
<proteinExistence type="predicted"/>
<name>X1AFM2_9ZZZZ</name>
<comment type="caution">
    <text evidence="1">The sequence shown here is derived from an EMBL/GenBank/DDBJ whole genome shotgun (WGS) entry which is preliminary data.</text>
</comment>
<sequence>GKHIPFSELPTGEKFQELKKSGKQFIDTIKMIAYRAETALVNILRGNILKKDEARSIVRQIFTTDADIEPDNEKAVLKVCIHNMTSPRNNRYVEKLCKVLNESETTFPGTNLRLIYNLVSN</sequence>
<organism evidence="1">
    <name type="scientific">marine sediment metagenome</name>
    <dbReference type="NCBI Taxonomy" id="412755"/>
    <lineage>
        <taxon>unclassified sequences</taxon>
        <taxon>metagenomes</taxon>
        <taxon>ecological metagenomes</taxon>
    </lineage>
</organism>
<dbReference type="EMBL" id="BART01005641">
    <property type="protein sequence ID" value="GAG68582.1"/>
    <property type="molecule type" value="Genomic_DNA"/>
</dbReference>
<dbReference type="AlphaFoldDB" id="X1AFM2"/>
<protein>
    <submittedName>
        <fullName evidence="1">Uncharacterized protein</fullName>
    </submittedName>
</protein>
<feature type="non-terminal residue" evidence="1">
    <location>
        <position position="1"/>
    </location>
</feature>
<evidence type="ECO:0000313" key="1">
    <source>
        <dbReference type="EMBL" id="GAG68582.1"/>
    </source>
</evidence>
<reference evidence="1" key="1">
    <citation type="journal article" date="2014" name="Front. Microbiol.">
        <title>High frequency of phylogenetically diverse reductive dehalogenase-homologous genes in deep subseafloor sedimentary metagenomes.</title>
        <authorList>
            <person name="Kawai M."/>
            <person name="Futagami T."/>
            <person name="Toyoda A."/>
            <person name="Takaki Y."/>
            <person name="Nishi S."/>
            <person name="Hori S."/>
            <person name="Arai W."/>
            <person name="Tsubouchi T."/>
            <person name="Morono Y."/>
            <person name="Uchiyama I."/>
            <person name="Ito T."/>
            <person name="Fujiyama A."/>
            <person name="Inagaki F."/>
            <person name="Takami H."/>
        </authorList>
    </citation>
    <scope>NUCLEOTIDE SEQUENCE</scope>
    <source>
        <strain evidence="1">Expedition CK06-06</strain>
    </source>
</reference>